<protein>
    <submittedName>
        <fullName evidence="2">Uncharacterized protein</fullName>
    </submittedName>
</protein>
<name>A0A1Y1I3C5_KLENI</name>
<proteinExistence type="predicted"/>
<organism evidence="2 3">
    <name type="scientific">Klebsormidium nitens</name>
    <name type="common">Green alga</name>
    <name type="synonym">Ulothrix nitens</name>
    <dbReference type="NCBI Taxonomy" id="105231"/>
    <lineage>
        <taxon>Eukaryota</taxon>
        <taxon>Viridiplantae</taxon>
        <taxon>Streptophyta</taxon>
        <taxon>Klebsormidiophyceae</taxon>
        <taxon>Klebsormidiales</taxon>
        <taxon>Klebsormidiaceae</taxon>
        <taxon>Klebsormidium</taxon>
    </lineage>
</organism>
<feature type="compositionally biased region" description="Polar residues" evidence="1">
    <location>
        <begin position="27"/>
        <end position="40"/>
    </location>
</feature>
<gene>
    <name evidence="2" type="ORF">KFL_002150190</name>
</gene>
<dbReference type="AlphaFoldDB" id="A0A1Y1I3C5"/>
<keyword evidence="3" id="KW-1185">Reference proteome</keyword>
<dbReference type="EMBL" id="DF237164">
    <property type="protein sequence ID" value="GAQ84983.1"/>
    <property type="molecule type" value="Genomic_DNA"/>
</dbReference>
<sequence length="73" mass="7611">MSRSKAHPQAVPEELDKATNGPGGPSTADSGDNSVGLQDESTCREKILGKSSINTNARAERGAPVKTCVHVHN</sequence>
<accession>A0A1Y1I3C5</accession>
<feature type="region of interest" description="Disordered" evidence="1">
    <location>
        <begin position="1"/>
        <end position="45"/>
    </location>
</feature>
<evidence type="ECO:0000313" key="3">
    <source>
        <dbReference type="Proteomes" id="UP000054558"/>
    </source>
</evidence>
<reference evidence="2 3" key="1">
    <citation type="journal article" date="2014" name="Nat. Commun.">
        <title>Klebsormidium flaccidum genome reveals primary factors for plant terrestrial adaptation.</title>
        <authorList>
            <person name="Hori K."/>
            <person name="Maruyama F."/>
            <person name="Fujisawa T."/>
            <person name="Togashi T."/>
            <person name="Yamamoto N."/>
            <person name="Seo M."/>
            <person name="Sato S."/>
            <person name="Yamada T."/>
            <person name="Mori H."/>
            <person name="Tajima N."/>
            <person name="Moriyama T."/>
            <person name="Ikeuchi M."/>
            <person name="Watanabe M."/>
            <person name="Wada H."/>
            <person name="Kobayashi K."/>
            <person name="Saito M."/>
            <person name="Masuda T."/>
            <person name="Sasaki-Sekimoto Y."/>
            <person name="Mashiguchi K."/>
            <person name="Awai K."/>
            <person name="Shimojima M."/>
            <person name="Masuda S."/>
            <person name="Iwai M."/>
            <person name="Nobusawa T."/>
            <person name="Narise T."/>
            <person name="Kondo S."/>
            <person name="Saito H."/>
            <person name="Sato R."/>
            <person name="Murakawa M."/>
            <person name="Ihara Y."/>
            <person name="Oshima-Yamada Y."/>
            <person name="Ohtaka K."/>
            <person name="Satoh M."/>
            <person name="Sonobe K."/>
            <person name="Ishii M."/>
            <person name="Ohtani R."/>
            <person name="Kanamori-Sato M."/>
            <person name="Honoki R."/>
            <person name="Miyazaki D."/>
            <person name="Mochizuki H."/>
            <person name="Umetsu J."/>
            <person name="Higashi K."/>
            <person name="Shibata D."/>
            <person name="Kamiya Y."/>
            <person name="Sato N."/>
            <person name="Nakamura Y."/>
            <person name="Tabata S."/>
            <person name="Ida S."/>
            <person name="Kurokawa K."/>
            <person name="Ohta H."/>
        </authorList>
    </citation>
    <scope>NUCLEOTIDE SEQUENCE [LARGE SCALE GENOMIC DNA]</scope>
    <source>
        <strain evidence="2 3">NIES-2285</strain>
    </source>
</reference>
<evidence type="ECO:0000313" key="2">
    <source>
        <dbReference type="EMBL" id="GAQ84983.1"/>
    </source>
</evidence>
<dbReference type="Proteomes" id="UP000054558">
    <property type="component" value="Unassembled WGS sequence"/>
</dbReference>
<evidence type="ECO:0000256" key="1">
    <source>
        <dbReference type="SAM" id="MobiDB-lite"/>
    </source>
</evidence>